<evidence type="ECO:0000256" key="2">
    <source>
        <dbReference type="ARBA" id="ARBA00023125"/>
    </source>
</evidence>
<reference evidence="5" key="1">
    <citation type="journal article" date="2022" name="Arch. Microbiol.">
        <title>Pseudodesulfovibrio sediminis sp. nov., a mesophilic and neutrophilic sulfate-reducing bacterium isolated from sediment of a brackish lake.</title>
        <authorList>
            <person name="Takahashi A."/>
            <person name="Kojima H."/>
            <person name="Watanabe M."/>
            <person name="Fukui M."/>
        </authorList>
    </citation>
    <scope>NUCLEOTIDE SEQUENCE</scope>
    <source>
        <strain evidence="5">SF6</strain>
    </source>
</reference>
<dbReference type="InterPro" id="IPR052067">
    <property type="entry name" value="Metal_resp_HTH_trans_reg"/>
</dbReference>
<evidence type="ECO:0000256" key="3">
    <source>
        <dbReference type="ARBA" id="ARBA00023163"/>
    </source>
</evidence>
<name>A0ABN6ES48_9BACT</name>
<dbReference type="Proteomes" id="UP001053296">
    <property type="component" value="Chromosome"/>
</dbReference>
<dbReference type="Pfam" id="PF12802">
    <property type="entry name" value="MarR_2"/>
    <property type="match status" value="1"/>
</dbReference>
<evidence type="ECO:0000256" key="1">
    <source>
        <dbReference type="ARBA" id="ARBA00023015"/>
    </source>
</evidence>
<dbReference type="SMART" id="SM00347">
    <property type="entry name" value="HTH_MARR"/>
    <property type="match status" value="1"/>
</dbReference>
<dbReference type="InterPro" id="IPR000835">
    <property type="entry name" value="HTH_MarR-typ"/>
</dbReference>
<dbReference type="PANTHER" id="PTHR35790">
    <property type="entry name" value="HTH-TYPE TRANSCRIPTIONAL REGULATOR PCHR"/>
    <property type="match status" value="1"/>
</dbReference>
<protein>
    <submittedName>
        <fullName evidence="5">MarR family transcriptional regulator</fullName>
    </submittedName>
</protein>
<evidence type="ECO:0000313" key="6">
    <source>
        <dbReference type="Proteomes" id="UP001053296"/>
    </source>
</evidence>
<feature type="domain" description="HTH marR-type" evidence="4">
    <location>
        <begin position="30"/>
        <end position="130"/>
    </location>
</feature>
<keyword evidence="6" id="KW-1185">Reference proteome</keyword>
<dbReference type="CDD" id="cd00090">
    <property type="entry name" value="HTH_ARSR"/>
    <property type="match status" value="1"/>
</dbReference>
<dbReference type="SUPFAM" id="SSF46785">
    <property type="entry name" value="Winged helix' DNA-binding domain"/>
    <property type="match status" value="1"/>
</dbReference>
<dbReference type="RefSeq" id="WP_229595011.1">
    <property type="nucleotide sequence ID" value="NZ_AP024485.1"/>
</dbReference>
<dbReference type="InterPro" id="IPR011991">
    <property type="entry name" value="ArsR-like_HTH"/>
</dbReference>
<evidence type="ECO:0000313" key="5">
    <source>
        <dbReference type="EMBL" id="BCS87959.1"/>
    </source>
</evidence>
<keyword evidence="3" id="KW-0804">Transcription</keyword>
<keyword evidence="2" id="KW-0238">DNA-binding</keyword>
<proteinExistence type="predicted"/>
<sequence>MRSFDDVLPVLKTLGRALEKYARIDKMPFDFGVGDPLFPAEIHMVSTVVTQGPFSVTELAQELGTTKGAVSQLTGRLLKKGLFTKEKDRHNGARVIISATELGRVAHSRHMEFHQKHDAQFMAFLQNLDDSSYQVVCSLSEEMDGWMGNYLK</sequence>
<dbReference type="InterPro" id="IPR036390">
    <property type="entry name" value="WH_DNA-bd_sf"/>
</dbReference>
<evidence type="ECO:0000259" key="4">
    <source>
        <dbReference type="SMART" id="SM00347"/>
    </source>
</evidence>
<gene>
    <name evidence="5" type="ORF">PSDVSF_12010</name>
</gene>
<dbReference type="PANTHER" id="PTHR35790:SF4">
    <property type="entry name" value="HTH-TYPE TRANSCRIPTIONAL REGULATOR PCHR"/>
    <property type="match status" value="1"/>
</dbReference>
<keyword evidence="1" id="KW-0805">Transcription regulation</keyword>
<organism evidence="5 6">
    <name type="scientific">Pseudodesulfovibrio sediminis</name>
    <dbReference type="NCBI Taxonomy" id="2810563"/>
    <lineage>
        <taxon>Bacteria</taxon>
        <taxon>Pseudomonadati</taxon>
        <taxon>Thermodesulfobacteriota</taxon>
        <taxon>Desulfovibrionia</taxon>
        <taxon>Desulfovibrionales</taxon>
        <taxon>Desulfovibrionaceae</taxon>
    </lineage>
</organism>
<accession>A0ABN6ES48</accession>
<dbReference type="Gene3D" id="1.10.10.10">
    <property type="entry name" value="Winged helix-like DNA-binding domain superfamily/Winged helix DNA-binding domain"/>
    <property type="match status" value="1"/>
</dbReference>
<dbReference type="EMBL" id="AP024485">
    <property type="protein sequence ID" value="BCS87959.1"/>
    <property type="molecule type" value="Genomic_DNA"/>
</dbReference>
<dbReference type="InterPro" id="IPR036388">
    <property type="entry name" value="WH-like_DNA-bd_sf"/>
</dbReference>